<dbReference type="PANTHER" id="PTHR46041">
    <property type="entry name" value="MITOCHONDRIAL INNER MEMBRANE PROTEASE SUBUNIT 2"/>
    <property type="match status" value="1"/>
</dbReference>
<dbReference type="FunFam" id="2.10.109.10:FF:000005">
    <property type="entry name" value="Mitochondrial inner membrane protease subunit"/>
    <property type="match status" value="1"/>
</dbReference>
<evidence type="ECO:0000256" key="3">
    <source>
        <dbReference type="ARBA" id="ARBA00013650"/>
    </source>
</evidence>
<keyword evidence="4" id="KW-0645">Protease</keyword>
<dbReference type="STRING" id="231916.A0A409VNK2"/>
<evidence type="ECO:0000256" key="6">
    <source>
        <dbReference type="ARBA" id="ARBA00022792"/>
    </source>
</evidence>
<dbReference type="PANTHER" id="PTHR46041:SF2">
    <property type="entry name" value="MITOCHONDRIAL INNER MEMBRANE PROTEASE SUBUNIT 2"/>
    <property type="match status" value="1"/>
</dbReference>
<evidence type="ECO:0000256" key="2">
    <source>
        <dbReference type="ARBA" id="ARBA00007066"/>
    </source>
</evidence>
<keyword evidence="14" id="KW-1185">Reference proteome</keyword>
<keyword evidence="7" id="KW-0378">Hydrolase</keyword>
<organism evidence="13 14">
    <name type="scientific">Gymnopilus dilepis</name>
    <dbReference type="NCBI Taxonomy" id="231916"/>
    <lineage>
        <taxon>Eukaryota</taxon>
        <taxon>Fungi</taxon>
        <taxon>Dikarya</taxon>
        <taxon>Basidiomycota</taxon>
        <taxon>Agaricomycotina</taxon>
        <taxon>Agaricomycetes</taxon>
        <taxon>Agaricomycetidae</taxon>
        <taxon>Agaricales</taxon>
        <taxon>Agaricineae</taxon>
        <taxon>Hymenogastraceae</taxon>
        <taxon>Gymnopilus</taxon>
    </lineage>
</organism>
<evidence type="ECO:0000313" key="13">
    <source>
        <dbReference type="EMBL" id="PPQ67808.1"/>
    </source>
</evidence>
<comment type="subcellular location">
    <subcellularLocation>
        <location evidence="1">Mitochondrion inner membrane</location>
        <topology evidence="1">Single-pass membrane protein</topology>
    </subcellularLocation>
</comment>
<dbReference type="SUPFAM" id="SSF51306">
    <property type="entry name" value="LexA/Signal peptidase"/>
    <property type="match status" value="1"/>
</dbReference>
<feature type="domain" description="Peptidase S26" evidence="12">
    <location>
        <begin position="23"/>
        <end position="103"/>
    </location>
</feature>
<dbReference type="PRINTS" id="PR00727">
    <property type="entry name" value="LEADERPTASE"/>
</dbReference>
<dbReference type="Gene3D" id="2.10.109.10">
    <property type="entry name" value="Umud Fragment, subunit A"/>
    <property type="match status" value="1"/>
</dbReference>
<comment type="caution">
    <text evidence="13">The sequence shown here is derived from an EMBL/GenBank/DDBJ whole genome shotgun (WGS) entry which is preliminary data.</text>
</comment>
<keyword evidence="6" id="KW-0999">Mitochondrion inner membrane</keyword>
<keyword evidence="9" id="KW-0496">Mitochondrion</keyword>
<dbReference type="InterPro" id="IPR037730">
    <property type="entry name" value="IMP2"/>
</dbReference>
<feature type="active site" evidence="11">
    <location>
        <position position="92"/>
    </location>
</feature>
<evidence type="ECO:0000256" key="9">
    <source>
        <dbReference type="ARBA" id="ARBA00023128"/>
    </source>
</evidence>
<keyword evidence="10" id="KW-0472">Membrane</keyword>
<evidence type="ECO:0000259" key="12">
    <source>
        <dbReference type="Pfam" id="PF10502"/>
    </source>
</evidence>
<evidence type="ECO:0000256" key="11">
    <source>
        <dbReference type="PIRSR" id="PIRSR600223-1"/>
    </source>
</evidence>
<dbReference type="FunCoup" id="A0A409VNK2">
    <property type="interactions" value="296"/>
</dbReference>
<dbReference type="InterPro" id="IPR036286">
    <property type="entry name" value="LexA/Signal_pep-like_sf"/>
</dbReference>
<gene>
    <name evidence="13" type="ORF">CVT26_007055</name>
</gene>
<accession>A0A409VNK2</accession>
<dbReference type="EMBL" id="NHYE01005607">
    <property type="protein sequence ID" value="PPQ67808.1"/>
    <property type="molecule type" value="Genomic_DNA"/>
</dbReference>
<dbReference type="Proteomes" id="UP000284706">
    <property type="component" value="Unassembled WGS sequence"/>
</dbReference>
<sequence>MSFFTSLKSSPIIRRSWPILYWLPTGIFISNYFFHVKTVSGRSMQPTLNPDSSGWKDVALFSKFAVHTNQDYGRDDIVTLRSPEDPGRVLIKRIIAMEGDIVQTLPPYPDKEVRIPEGYVWVEGDEHFLSADSNRFGPVPRALIQSKLVMLLWPPERFGPIGTKTTESSSRDPKEQRRILEELRREESRHSRVRVSTEAP</sequence>
<protein>
    <recommendedName>
        <fullName evidence="3">Mitochondrial inner membrane protease subunit 2</fullName>
    </recommendedName>
</protein>
<evidence type="ECO:0000256" key="7">
    <source>
        <dbReference type="ARBA" id="ARBA00022801"/>
    </source>
</evidence>
<dbReference type="GO" id="GO:0006627">
    <property type="term" value="P:protein processing involved in protein targeting to mitochondrion"/>
    <property type="evidence" value="ECO:0007669"/>
    <property type="project" value="InterPro"/>
</dbReference>
<dbReference type="InterPro" id="IPR019533">
    <property type="entry name" value="Peptidase_S26"/>
</dbReference>
<evidence type="ECO:0000256" key="1">
    <source>
        <dbReference type="ARBA" id="ARBA00004434"/>
    </source>
</evidence>
<dbReference type="GO" id="GO:0042720">
    <property type="term" value="C:mitochondrial inner membrane peptidase complex"/>
    <property type="evidence" value="ECO:0007669"/>
    <property type="project" value="InterPro"/>
</dbReference>
<dbReference type="CDD" id="cd06530">
    <property type="entry name" value="S26_SPase_I"/>
    <property type="match status" value="1"/>
</dbReference>
<comment type="similarity">
    <text evidence="2">Belongs to the peptidase S26 family. IMP2 subfamily.</text>
</comment>
<evidence type="ECO:0000313" key="14">
    <source>
        <dbReference type="Proteomes" id="UP000284706"/>
    </source>
</evidence>
<dbReference type="InterPro" id="IPR000223">
    <property type="entry name" value="Pept_S26A_signal_pept_1"/>
</dbReference>
<dbReference type="GO" id="GO:0006465">
    <property type="term" value="P:signal peptide processing"/>
    <property type="evidence" value="ECO:0007669"/>
    <property type="project" value="InterPro"/>
</dbReference>
<dbReference type="InParanoid" id="A0A409VNK2"/>
<evidence type="ECO:0000256" key="10">
    <source>
        <dbReference type="ARBA" id="ARBA00023136"/>
    </source>
</evidence>
<proteinExistence type="inferred from homology"/>
<evidence type="ECO:0000256" key="4">
    <source>
        <dbReference type="ARBA" id="ARBA00022670"/>
    </source>
</evidence>
<name>A0A409VNK2_9AGAR</name>
<evidence type="ECO:0000256" key="5">
    <source>
        <dbReference type="ARBA" id="ARBA00022692"/>
    </source>
</evidence>
<dbReference type="AlphaFoldDB" id="A0A409VNK2"/>
<keyword evidence="8" id="KW-1133">Transmembrane helix</keyword>
<dbReference type="OrthoDB" id="308440at2759"/>
<feature type="active site" evidence="11">
    <location>
        <position position="43"/>
    </location>
</feature>
<dbReference type="GO" id="GO:0004252">
    <property type="term" value="F:serine-type endopeptidase activity"/>
    <property type="evidence" value="ECO:0007669"/>
    <property type="project" value="InterPro"/>
</dbReference>
<keyword evidence="5" id="KW-0812">Transmembrane</keyword>
<dbReference type="Pfam" id="PF10502">
    <property type="entry name" value="Peptidase_S26"/>
    <property type="match status" value="1"/>
</dbReference>
<reference evidence="13 14" key="1">
    <citation type="journal article" date="2018" name="Evol. Lett.">
        <title>Horizontal gene cluster transfer increased hallucinogenic mushroom diversity.</title>
        <authorList>
            <person name="Reynolds H.T."/>
            <person name="Vijayakumar V."/>
            <person name="Gluck-Thaler E."/>
            <person name="Korotkin H.B."/>
            <person name="Matheny P.B."/>
            <person name="Slot J.C."/>
        </authorList>
    </citation>
    <scope>NUCLEOTIDE SEQUENCE [LARGE SCALE GENOMIC DNA]</scope>
    <source>
        <strain evidence="13 14">SRW20</strain>
    </source>
</reference>
<evidence type="ECO:0000256" key="8">
    <source>
        <dbReference type="ARBA" id="ARBA00022989"/>
    </source>
</evidence>